<dbReference type="AlphaFoldDB" id="A0A6C0K172"/>
<accession>A0A6C0K172</accession>
<dbReference type="EMBL" id="MN740745">
    <property type="protein sequence ID" value="QHU09794.1"/>
    <property type="molecule type" value="Genomic_DNA"/>
</dbReference>
<protein>
    <recommendedName>
        <fullName evidence="2">CPW-WPC domain-containing protein</fullName>
    </recommendedName>
</protein>
<name>A0A6C0K172_9ZZZZ</name>
<proteinExistence type="predicted"/>
<evidence type="ECO:0000313" key="1">
    <source>
        <dbReference type="EMBL" id="QHU09794.1"/>
    </source>
</evidence>
<reference evidence="1" key="1">
    <citation type="journal article" date="2020" name="Nature">
        <title>Giant virus diversity and host interactions through global metagenomics.</title>
        <authorList>
            <person name="Schulz F."/>
            <person name="Roux S."/>
            <person name="Paez-Espino D."/>
            <person name="Jungbluth S."/>
            <person name="Walsh D.A."/>
            <person name="Denef V.J."/>
            <person name="McMahon K.D."/>
            <person name="Konstantinidis K.T."/>
            <person name="Eloe-Fadrosh E.A."/>
            <person name="Kyrpides N.C."/>
            <person name="Woyke T."/>
        </authorList>
    </citation>
    <scope>NUCLEOTIDE SEQUENCE</scope>
    <source>
        <strain evidence="1">GVMAG-S-1101164-164</strain>
    </source>
</reference>
<organism evidence="1">
    <name type="scientific">viral metagenome</name>
    <dbReference type="NCBI Taxonomy" id="1070528"/>
    <lineage>
        <taxon>unclassified sequences</taxon>
        <taxon>metagenomes</taxon>
        <taxon>organismal metagenomes</taxon>
    </lineage>
</organism>
<evidence type="ECO:0008006" key="2">
    <source>
        <dbReference type="Google" id="ProtNLM"/>
    </source>
</evidence>
<sequence length="90" mass="9668">MEYLSTIALTALFTVALLFAYKYLVNPSVVGTLALSAVCPDGWSYKGKMCHPDMKTSCMPFDPHAPTLSSTTAKCNLARTCGTDWNGACP</sequence>